<evidence type="ECO:0000313" key="2">
    <source>
        <dbReference type="Proteomes" id="UP000294360"/>
    </source>
</evidence>
<dbReference type="AlphaFoldDB" id="A0A4U8Z5R6"/>
<dbReference type="InterPro" id="IPR015424">
    <property type="entry name" value="PyrdxlP-dep_Trfase"/>
</dbReference>
<dbReference type="Gene3D" id="3.90.1150.10">
    <property type="entry name" value="Aspartate Aminotransferase, domain 1"/>
    <property type="match status" value="1"/>
</dbReference>
<dbReference type="KEGG" id="mtun:MTUNDRAET4_3993"/>
<protein>
    <recommendedName>
        <fullName evidence="3">8-amino-7-oxononanoate synthase</fullName>
    </recommendedName>
</protein>
<dbReference type="Gene3D" id="3.40.640.10">
    <property type="entry name" value="Type I PLP-dependent aspartate aminotransferase-like (Major domain)"/>
    <property type="match status" value="1"/>
</dbReference>
<sequence>MTKINSLEDHATRRFRLAGKAYLESGDPFFAPIDSLRKEAAANGRRFVSFANYDYLGLSSHPAVKSAASGALETFGVGAP</sequence>
<gene>
    <name evidence="1" type="ORF">MTUNDRAET4_3993</name>
</gene>
<accession>A0A4U8Z5R6</accession>
<reference evidence="1 2" key="1">
    <citation type="submission" date="2019-03" db="EMBL/GenBank/DDBJ databases">
        <authorList>
            <person name="Kox A.R. M."/>
        </authorList>
    </citation>
    <scope>NUCLEOTIDE SEQUENCE [LARGE SCALE GENOMIC DNA]</scope>
    <source>
        <strain evidence="1">MTUNDRAET4 annotated genome</strain>
    </source>
</reference>
<dbReference type="EMBL" id="LR536450">
    <property type="protein sequence ID" value="VFU10874.1"/>
    <property type="molecule type" value="Genomic_DNA"/>
</dbReference>
<dbReference type="InterPro" id="IPR015422">
    <property type="entry name" value="PyrdxlP-dep_Trfase_small"/>
</dbReference>
<name>A0A4U8Z5R6_METTU</name>
<dbReference type="SUPFAM" id="SSF53383">
    <property type="entry name" value="PLP-dependent transferases"/>
    <property type="match status" value="1"/>
</dbReference>
<dbReference type="InterPro" id="IPR015421">
    <property type="entry name" value="PyrdxlP-dep_Trfase_major"/>
</dbReference>
<evidence type="ECO:0008006" key="3">
    <source>
        <dbReference type="Google" id="ProtNLM"/>
    </source>
</evidence>
<proteinExistence type="predicted"/>
<dbReference type="Proteomes" id="UP000294360">
    <property type="component" value="Chromosome"/>
</dbReference>
<organism evidence="1 2">
    <name type="scientific">Methylocella tundrae</name>
    <dbReference type="NCBI Taxonomy" id="227605"/>
    <lineage>
        <taxon>Bacteria</taxon>
        <taxon>Pseudomonadati</taxon>
        <taxon>Pseudomonadota</taxon>
        <taxon>Alphaproteobacteria</taxon>
        <taxon>Hyphomicrobiales</taxon>
        <taxon>Beijerinckiaceae</taxon>
        <taxon>Methylocella</taxon>
    </lineage>
</organism>
<evidence type="ECO:0000313" key="1">
    <source>
        <dbReference type="EMBL" id="VFU10874.1"/>
    </source>
</evidence>